<dbReference type="EMBL" id="MU273589">
    <property type="protein sequence ID" value="KAI0031201.1"/>
    <property type="molecule type" value="Genomic_DNA"/>
</dbReference>
<name>A0ACB8QHY6_9AGAM</name>
<reference evidence="1" key="1">
    <citation type="submission" date="2021-02" db="EMBL/GenBank/DDBJ databases">
        <authorList>
            <consortium name="DOE Joint Genome Institute"/>
            <person name="Ahrendt S."/>
            <person name="Looney B.P."/>
            <person name="Miyauchi S."/>
            <person name="Morin E."/>
            <person name="Drula E."/>
            <person name="Courty P.E."/>
            <person name="Chicoki N."/>
            <person name="Fauchery L."/>
            <person name="Kohler A."/>
            <person name="Kuo A."/>
            <person name="Labutti K."/>
            <person name="Pangilinan J."/>
            <person name="Lipzen A."/>
            <person name="Riley R."/>
            <person name="Andreopoulos W."/>
            <person name="He G."/>
            <person name="Johnson J."/>
            <person name="Barry K.W."/>
            <person name="Grigoriev I.V."/>
            <person name="Nagy L."/>
            <person name="Hibbett D."/>
            <person name="Henrissat B."/>
            <person name="Matheny P.B."/>
            <person name="Labbe J."/>
            <person name="Martin F."/>
        </authorList>
    </citation>
    <scope>NUCLEOTIDE SEQUENCE</scope>
    <source>
        <strain evidence="1">EC-137</strain>
    </source>
</reference>
<protein>
    <submittedName>
        <fullName evidence="1">F-actin capping protein beta subunit</fullName>
    </submittedName>
</protein>
<reference evidence="1" key="2">
    <citation type="journal article" date="2022" name="New Phytol.">
        <title>Evolutionary transition to the ectomycorrhizal habit in the genomes of a hyperdiverse lineage of mushroom-forming fungi.</title>
        <authorList>
            <person name="Looney B."/>
            <person name="Miyauchi S."/>
            <person name="Morin E."/>
            <person name="Drula E."/>
            <person name="Courty P.E."/>
            <person name="Kohler A."/>
            <person name="Kuo A."/>
            <person name="LaButti K."/>
            <person name="Pangilinan J."/>
            <person name="Lipzen A."/>
            <person name="Riley R."/>
            <person name="Andreopoulos W."/>
            <person name="He G."/>
            <person name="Johnson J."/>
            <person name="Nolan M."/>
            <person name="Tritt A."/>
            <person name="Barry K.W."/>
            <person name="Grigoriev I.V."/>
            <person name="Nagy L.G."/>
            <person name="Hibbett D."/>
            <person name="Henrissat B."/>
            <person name="Matheny P.B."/>
            <person name="Labbe J."/>
            <person name="Martin F.M."/>
        </authorList>
    </citation>
    <scope>NUCLEOTIDE SEQUENCE</scope>
    <source>
        <strain evidence="1">EC-137</strain>
    </source>
</reference>
<dbReference type="Proteomes" id="UP000814128">
    <property type="component" value="Unassembled WGS sequence"/>
</dbReference>
<organism evidence="1 2">
    <name type="scientific">Vararia minispora EC-137</name>
    <dbReference type="NCBI Taxonomy" id="1314806"/>
    <lineage>
        <taxon>Eukaryota</taxon>
        <taxon>Fungi</taxon>
        <taxon>Dikarya</taxon>
        <taxon>Basidiomycota</taxon>
        <taxon>Agaricomycotina</taxon>
        <taxon>Agaricomycetes</taxon>
        <taxon>Russulales</taxon>
        <taxon>Lachnocladiaceae</taxon>
        <taxon>Vararia</taxon>
    </lineage>
</organism>
<gene>
    <name evidence="1" type="ORF">K488DRAFT_52603</name>
</gene>
<comment type="caution">
    <text evidence="1">The sequence shown here is derived from an EMBL/GenBank/DDBJ whole genome shotgun (WGS) entry which is preliminary data.</text>
</comment>
<accession>A0ACB8QHY6</accession>
<evidence type="ECO:0000313" key="2">
    <source>
        <dbReference type="Proteomes" id="UP000814128"/>
    </source>
</evidence>
<proteinExistence type="predicted"/>
<evidence type="ECO:0000313" key="1">
    <source>
        <dbReference type="EMBL" id="KAI0031201.1"/>
    </source>
</evidence>
<sequence>MADLLDSMLDLLRRLPPTQIEENVSLLVNLVPTYADDLLGSIDQPLKARVDTATGREYLACDYNRDGESYRSPWSNEYDPPLDDGTAPSPKLRKLEITMNEAFDLYRDMYYEGGLSSVYLWDLDDGGFAGVVLLKKTVTPASVAGPKGSWDSIHVFEVAERGRQAHYKLTSTVMLQLVRRKEVGGDNGSGVAEGWKHDGETNLSGSMTRQMEMDYPLQEFTAHVPNAGRMVEDMEIKIRNLLQEVYFGKTRDIVFDLRSTEDLEHARRQRELQKELAGFIRRP</sequence>
<keyword evidence="2" id="KW-1185">Reference proteome</keyword>